<dbReference type="GO" id="GO:0004713">
    <property type="term" value="F:protein tyrosine kinase activity"/>
    <property type="evidence" value="ECO:0007669"/>
    <property type="project" value="TreeGrafter"/>
</dbReference>
<dbReference type="Pfam" id="PF13419">
    <property type="entry name" value="HAD_2"/>
    <property type="match status" value="1"/>
</dbReference>
<dbReference type="InterPro" id="IPR050155">
    <property type="entry name" value="HAD-like_hydrolase_sf"/>
</dbReference>
<comment type="caution">
    <text evidence="1">The sequence shown here is derived from an EMBL/GenBank/DDBJ whole genome shotgun (WGS) entry which is preliminary data.</text>
</comment>
<organism evidence="1 2">
    <name type="scientific">Intestinimonas massiliensis</name>
    <name type="common">ex Afouda et al. 2020</name>
    <dbReference type="NCBI Taxonomy" id="1673721"/>
    <lineage>
        <taxon>Bacteria</taxon>
        <taxon>Bacillati</taxon>
        <taxon>Bacillota</taxon>
        <taxon>Clostridia</taxon>
        <taxon>Eubacteriales</taxon>
        <taxon>Intestinimonas</taxon>
    </lineage>
</organism>
<dbReference type="SFLD" id="SFLDS00003">
    <property type="entry name" value="Haloacid_Dehalogenase"/>
    <property type="match status" value="1"/>
</dbReference>
<dbReference type="InterPro" id="IPR023214">
    <property type="entry name" value="HAD_sf"/>
</dbReference>
<protein>
    <submittedName>
        <fullName evidence="1">HAD hydrolase-like protein</fullName>
    </submittedName>
</protein>
<dbReference type="InterPro" id="IPR041492">
    <property type="entry name" value="HAD_2"/>
</dbReference>
<dbReference type="GO" id="GO:0016787">
    <property type="term" value="F:hydrolase activity"/>
    <property type="evidence" value="ECO:0007669"/>
    <property type="project" value="UniProtKB-KW"/>
</dbReference>
<dbReference type="Proteomes" id="UP001204562">
    <property type="component" value="Unassembled WGS sequence"/>
</dbReference>
<dbReference type="PANTHER" id="PTHR43434">
    <property type="entry name" value="PHOSPHOGLYCOLATE PHOSPHATASE"/>
    <property type="match status" value="1"/>
</dbReference>
<evidence type="ECO:0000313" key="2">
    <source>
        <dbReference type="Proteomes" id="UP001204562"/>
    </source>
</evidence>
<proteinExistence type="predicted"/>
<dbReference type="EMBL" id="JANFYS010000013">
    <property type="protein sequence ID" value="MCQ4770356.1"/>
    <property type="molecule type" value="Genomic_DNA"/>
</dbReference>
<dbReference type="GO" id="GO:0005829">
    <property type="term" value="C:cytosol"/>
    <property type="evidence" value="ECO:0007669"/>
    <property type="project" value="TreeGrafter"/>
</dbReference>
<dbReference type="SUPFAM" id="SSF56784">
    <property type="entry name" value="HAD-like"/>
    <property type="match status" value="1"/>
</dbReference>
<dbReference type="SFLD" id="SFLDG01129">
    <property type="entry name" value="C1.5:_HAD__Beta-PGM__Phosphata"/>
    <property type="match status" value="1"/>
</dbReference>
<reference evidence="1" key="1">
    <citation type="submission" date="2022-06" db="EMBL/GenBank/DDBJ databases">
        <title>Isolation of gut microbiota from human fecal samples.</title>
        <authorList>
            <person name="Pamer E.G."/>
            <person name="Barat B."/>
            <person name="Waligurski E."/>
            <person name="Medina S."/>
            <person name="Paddock L."/>
            <person name="Mostad J."/>
        </authorList>
    </citation>
    <scope>NUCLEOTIDE SEQUENCE</scope>
    <source>
        <strain evidence="1">DFI.9.91</strain>
    </source>
</reference>
<dbReference type="RefSeq" id="WP_368044153.1">
    <property type="nucleotide sequence ID" value="NZ_JANFYS010000013.1"/>
</dbReference>
<evidence type="ECO:0000313" key="1">
    <source>
        <dbReference type="EMBL" id="MCQ4770356.1"/>
    </source>
</evidence>
<dbReference type="PANTHER" id="PTHR43434:SF20">
    <property type="entry name" value="5'-NUCLEOTIDASE"/>
    <property type="match status" value="1"/>
</dbReference>
<dbReference type="AlphaFoldDB" id="A0AAW5JPB4"/>
<name>A0AAW5JPB4_9FIRM</name>
<dbReference type="Gene3D" id="3.40.50.1000">
    <property type="entry name" value="HAD superfamily/HAD-like"/>
    <property type="match status" value="1"/>
</dbReference>
<accession>A0AAW5JPB4</accession>
<dbReference type="InterPro" id="IPR023198">
    <property type="entry name" value="PGP-like_dom2"/>
</dbReference>
<dbReference type="InterPro" id="IPR036412">
    <property type="entry name" value="HAD-like_sf"/>
</dbReference>
<sequence length="224" mass="24272">MYPTLLFDMDGTLIDSADGVFQSLRYAMESVGGPELPRGAVRHFLGTPIERVLQTRFGCDAQTALLVRERFLNHYRDHGLYATVPVPGMVELTARLKTAGFRLAIATCKPWAYCGPTLAQCGFLDCFEAVSGSYHNGVPEEKAAVIQEALRLLDAPAETALMIGDRADDVLGARTWGIPCLGVEFCGYADPGELARAGAVAVVRTAGELERFLTVRANGNSEMR</sequence>
<gene>
    <name evidence="1" type="ORF">NE579_07755</name>
</gene>
<dbReference type="Gene3D" id="1.10.150.240">
    <property type="entry name" value="Putative phosphatase, domain 2"/>
    <property type="match status" value="1"/>
</dbReference>
<keyword evidence="1" id="KW-0378">Hydrolase</keyword>